<dbReference type="SUPFAM" id="SSF49879">
    <property type="entry name" value="SMAD/FHA domain"/>
    <property type="match status" value="1"/>
</dbReference>
<feature type="domain" description="FHA" evidence="2">
    <location>
        <begin position="53"/>
        <end position="104"/>
    </location>
</feature>
<feature type="compositionally biased region" description="Acidic residues" evidence="1">
    <location>
        <begin position="692"/>
        <end position="703"/>
    </location>
</feature>
<dbReference type="Pfam" id="PF13638">
    <property type="entry name" value="PIN_4"/>
    <property type="match status" value="1"/>
</dbReference>
<evidence type="ECO:0000256" key="1">
    <source>
        <dbReference type="SAM" id="MobiDB-lite"/>
    </source>
</evidence>
<sequence length="1077" mass="120639">MSTLQKEREIPVFTVWKNNAILKNIFLIDNPPNFNDNQERNDDEIQREVEETLLVGRHPDCDIRLEHPSISRFHLRIHSLPTLNLLFITDLSSVHGTWVSDRRIEPNIRTPIKVGDHLRIGGSSRVYKLHWIPLSLAYDVSKPFVPPLDFSVQREDEDEIVKDEISVRLEDEKVNNVDNISDDVSNVLESLDLCNGDETVAQKPVLLEDVGTELVDVNFEHCDGISRELVRKEMLLEPLTGDNESENEDIQSMDSLLEGLVPLFLGENWEWVGQDENCLPRSTEDDNHLLSSKETEKDLGGAVLEGSNDSFSIENLELLTQRETSSATLVPEHMEFPKAENVDDIKAEGRQDPTEVDHCLPSTGFVSPVLEGSNVTFVDENSEMLHQKTTSLEAPISEDVEFSTAENMDGITADGVQELVSEVLGEAVDPWSFWCGTLVESSSSPVTAEYQPLVDTLFLDENFELLAQKGTSSATENIYNLIAEGKNNEFAHEIVEEDVEDKAWSFWCGSHQPGVENDKTPNESAEALSKKASSGSSSSDLNSPTKEHPGSELWSFWSGKMGVESVCSALSDAEPFSDSEYKSLPNGYLSSPMISSGQNSAHGFWSKRELPKDSSCGDCYRSPTSNSSVIGRLGSPLMTSDQNPMDSIWLRRGKLASAPQVLTSRTEEKKGNSNQKNAKRESISRTLFKGNDDEEEEEEEEVFTPDKENFTPTTHKSMRKFTILKEINNNSSPGKSPLSKMTFSPDSRCVDVVSPLSDKENYSTRTKGKKKTATRGSANRVRSVKLKERNAVRMPFQSLLANSPQKSDTEYYIAELETRNASSVDDPNVITRKVKCVKEELQQWNMVVDTTTLLNKESRKALQLLEGLKGTKLIVPRIVITELSSLKRQLSFFRRNTEVLSALEWIQECMLKTGWWIQVRNSAEEGRPVAPTPPASPQTASYSFSGFSSRTEVLSPTVEDDVLEFALGFRKSNPDGQLVLLSNDISMKIKAMAEGMICETGEEFRESLVNPFSERFRWTDSSPRGQTWSCADDFVLKERFYPSSLNMMTSKSRGTVKGLKLILQHNSQYHERVNAAA</sequence>
<feature type="compositionally biased region" description="Low complexity" evidence="1">
    <location>
        <begin position="522"/>
        <end position="543"/>
    </location>
</feature>
<dbReference type="PANTHER" id="PTHR22593:SF8">
    <property type="entry name" value="FHA DOMAIN-CONTAINING PROTEIN PS1"/>
    <property type="match status" value="1"/>
</dbReference>
<feature type="region of interest" description="Disordered" evidence="1">
    <location>
        <begin position="759"/>
        <end position="779"/>
    </location>
</feature>
<reference evidence="3" key="1">
    <citation type="submission" date="2015-03" db="EMBL/GenBank/DDBJ databases">
        <title>Cytological, molecular mechanisms and temperature stress regulating production of dipoid male gametes in Dianthus caryophyllus L.</title>
        <authorList>
            <person name="Zhou X."/>
        </authorList>
    </citation>
    <scope>NUCLEOTIDE SEQUENCE</scope>
</reference>
<feature type="region of interest" description="Disordered" evidence="1">
    <location>
        <begin position="659"/>
        <end position="713"/>
    </location>
</feature>
<dbReference type="Gene3D" id="3.40.50.1010">
    <property type="entry name" value="5'-nuclease"/>
    <property type="match status" value="1"/>
</dbReference>
<dbReference type="AlphaFoldDB" id="A0A0M5L6W9"/>
<dbReference type="SMART" id="SM00240">
    <property type="entry name" value="FHA"/>
    <property type="match status" value="1"/>
</dbReference>
<dbReference type="Pfam" id="PF00498">
    <property type="entry name" value="FHA"/>
    <property type="match status" value="1"/>
</dbReference>
<evidence type="ECO:0000259" key="2">
    <source>
        <dbReference type="PROSITE" id="PS50006"/>
    </source>
</evidence>
<organism evidence="3">
    <name type="scientific">Dianthus caryophyllus</name>
    <name type="common">Carnation</name>
    <name type="synonym">Clove pink</name>
    <dbReference type="NCBI Taxonomy" id="3570"/>
    <lineage>
        <taxon>Eukaryota</taxon>
        <taxon>Viridiplantae</taxon>
        <taxon>Streptophyta</taxon>
        <taxon>Embryophyta</taxon>
        <taxon>Tracheophyta</taxon>
        <taxon>Spermatophyta</taxon>
        <taxon>Magnoliopsida</taxon>
        <taxon>eudicotyledons</taxon>
        <taxon>Gunneridae</taxon>
        <taxon>Pentapetalae</taxon>
        <taxon>Caryophyllales</taxon>
        <taxon>Caryophyllaceae</taxon>
        <taxon>Caryophylleae</taxon>
        <taxon>Dianthus</taxon>
    </lineage>
</organism>
<dbReference type="InterPro" id="IPR008984">
    <property type="entry name" value="SMAD_FHA_dom_sf"/>
</dbReference>
<evidence type="ECO:0000313" key="3">
    <source>
        <dbReference type="EMBL" id="ALE20770.1"/>
    </source>
</evidence>
<dbReference type="InterPro" id="IPR000253">
    <property type="entry name" value="FHA_dom"/>
</dbReference>
<protein>
    <submittedName>
        <fullName evidence="3">Parallel spindle 1</fullName>
    </submittedName>
</protein>
<proteinExistence type="evidence at transcript level"/>
<accession>A0A0M5L6W9</accession>
<dbReference type="InterPro" id="IPR002716">
    <property type="entry name" value="PIN_dom"/>
</dbReference>
<feature type="region of interest" description="Disordered" evidence="1">
    <location>
        <begin position="513"/>
        <end position="550"/>
    </location>
</feature>
<dbReference type="PROSITE" id="PS50006">
    <property type="entry name" value="FHA_DOMAIN"/>
    <property type="match status" value="1"/>
</dbReference>
<dbReference type="PANTHER" id="PTHR22593">
    <property type="entry name" value="TRANSMEMBRANE PROTEIN 18"/>
    <property type="match status" value="1"/>
</dbReference>
<name>A0A0M5L6W9_DIACA</name>
<dbReference type="Gene3D" id="2.60.200.20">
    <property type="match status" value="1"/>
</dbReference>
<dbReference type="GO" id="GO:0031965">
    <property type="term" value="C:nuclear membrane"/>
    <property type="evidence" value="ECO:0007669"/>
    <property type="project" value="TreeGrafter"/>
</dbReference>
<gene>
    <name evidence="3" type="primary">PS1</name>
</gene>
<dbReference type="EMBL" id="KR013247">
    <property type="protein sequence ID" value="ALE20770.1"/>
    <property type="molecule type" value="mRNA"/>
</dbReference>